<dbReference type="Proteomes" id="UP000265515">
    <property type="component" value="Unassembled WGS sequence"/>
</dbReference>
<name>A0A388JKQ1_CHABU</name>
<accession>A0A388JKQ1</accession>
<reference evidence="2 3" key="1">
    <citation type="journal article" date="2018" name="Cell">
        <title>The Chara Genome: Secondary Complexity and Implications for Plant Terrestrialization.</title>
        <authorList>
            <person name="Nishiyama T."/>
            <person name="Sakayama H."/>
            <person name="Vries J.D."/>
            <person name="Buschmann H."/>
            <person name="Saint-Marcoux D."/>
            <person name="Ullrich K.K."/>
            <person name="Haas F.B."/>
            <person name="Vanderstraeten L."/>
            <person name="Becker D."/>
            <person name="Lang D."/>
            <person name="Vosolsobe S."/>
            <person name="Rombauts S."/>
            <person name="Wilhelmsson P.K.I."/>
            <person name="Janitza P."/>
            <person name="Kern R."/>
            <person name="Heyl A."/>
            <person name="Rumpler F."/>
            <person name="Villalobos L.I.A.C."/>
            <person name="Clay J.M."/>
            <person name="Skokan R."/>
            <person name="Toyoda A."/>
            <person name="Suzuki Y."/>
            <person name="Kagoshima H."/>
            <person name="Schijlen E."/>
            <person name="Tajeshwar N."/>
            <person name="Catarino B."/>
            <person name="Hetherington A.J."/>
            <person name="Saltykova A."/>
            <person name="Bonnot C."/>
            <person name="Breuninger H."/>
            <person name="Symeonidi A."/>
            <person name="Radhakrishnan G.V."/>
            <person name="Van Nieuwerburgh F."/>
            <person name="Deforce D."/>
            <person name="Chang C."/>
            <person name="Karol K.G."/>
            <person name="Hedrich R."/>
            <person name="Ulvskov P."/>
            <person name="Glockner G."/>
            <person name="Delwiche C.F."/>
            <person name="Petrasek J."/>
            <person name="Van de Peer Y."/>
            <person name="Friml J."/>
            <person name="Beilby M."/>
            <person name="Dolan L."/>
            <person name="Kohara Y."/>
            <person name="Sugano S."/>
            <person name="Fujiyama A."/>
            <person name="Delaux P.-M."/>
            <person name="Quint M."/>
            <person name="TheiBen G."/>
            <person name="Hagemann M."/>
            <person name="Harholt J."/>
            <person name="Dunand C."/>
            <person name="Zachgo S."/>
            <person name="Langdale J."/>
            <person name="Maumus F."/>
            <person name="Straeten D.V.D."/>
            <person name="Gould S.B."/>
            <person name="Rensing S.A."/>
        </authorList>
    </citation>
    <scope>NUCLEOTIDE SEQUENCE [LARGE SCALE GENOMIC DNA]</scope>
    <source>
        <strain evidence="2 3">S276</strain>
    </source>
</reference>
<proteinExistence type="predicted"/>
<dbReference type="AlphaFoldDB" id="A0A388JKQ1"/>
<dbReference type="Gramene" id="GBG45053">
    <property type="protein sequence ID" value="GBG45053"/>
    <property type="gene ID" value="CBR_g78520"/>
</dbReference>
<evidence type="ECO:0000256" key="1">
    <source>
        <dbReference type="SAM" id="MobiDB-lite"/>
    </source>
</evidence>
<keyword evidence="3" id="KW-1185">Reference proteome</keyword>
<feature type="compositionally biased region" description="Polar residues" evidence="1">
    <location>
        <begin position="126"/>
        <end position="141"/>
    </location>
</feature>
<feature type="compositionally biased region" description="Basic and acidic residues" evidence="1">
    <location>
        <begin position="59"/>
        <end position="71"/>
    </location>
</feature>
<comment type="caution">
    <text evidence="2">The sequence shown here is derived from an EMBL/GenBank/DDBJ whole genome shotgun (WGS) entry which is preliminary data.</text>
</comment>
<gene>
    <name evidence="2" type="ORF">CBR_g78520</name>
</gene>
<dbReference type="EMBL" id="BFEA01003642">
    <property type="protein sequence ID" value="GBG45053.1"/>
    <property type="molecule type" value="Genomic_DNA"/>
</dbReference>
<protein>
    <submittedName>
        <fullName evidence="2">Uncharacterized protein</fullName>
    </submittedName>
</protein>
<evidence type="ECO:0000313" key="3">
    <source>
        <dbReference type="Proteomes" id="UP000265515"/>
    </source>
</evidence>
<feature type="compositionally biased region" description="Polar residues" evidence="1">
    <location>
        <begin position="72"/>
        <end position="86"/>
    </location>
</feature>
<feature type="non-terminal residue" evidence="2">
    <location>
        <position position="1"/>
    </location>
</feature>
<sequence>RKYEECAQALADMEKRALMAESMVDAYTAAMANTTSSSYKEQVQRRQTRTIAFPGEVTADEHHNRSNEISKPDSQSGRVGSTSGRITQGDRSHLVDVIFKVSEANMQMVGGSSSGGDGRGPDLPGISSSDGQGRSSEQSVTPKHHQRKKWSWRAPDGSG</sequence>
<evidence type="ECO:0000313" key="2">
    <source>
        <dbReference type="EMBL" id="GBG45053.1"/>
    </source>
</evidence>
<feature type="region of interest" description="Disordered" evidence="1">
    <location>
        <begin position="53"/>
        <end position="93"/>
    </location>
</feature>
<organism evidence="2 3">
    <name type="scientific">Chara braunii</name>
    <name type="common">Braun's stonewort</name>
    <dbReference type="NCBI Taxonomy" id="69332"/>
    <lineage>
        <taxon>Eukaryota</taxon>
        <taxon>Viridiplantae</taxon>
        <taxon>Streptophyta</taxon>
        <taxon>Charophyceae</taxon>
        <taxon>Charales</taxon>
        <taxon>Characeae</taxon>
        <taxon>Chara</taxon>
    </lineage>
</organism>
<feature type="region of interest" description="Disordered" evidence="1">
    <location>
        <begin position="108"/>
        <end position="159"/>
    </location>
</feature>
<feature type="compositionally biased region" description="Basic residues" evidence="1">
    <location>
        <begin position="142"/>
        <end position="151"/>
    </location>
</feature>